<keyword evidence="2" id="KW-0812">Transmembrane</keyword>
<comment type="caution">
    <text evidence="3">The sequence shown here is derived from an EMBL/GenBank/DDBJ whole genome shotgun (WGS) entry which is preliminary data.</text>
</comment>
<accession>A0A2H0WA38</accession>
<dbReference type="NCBIfam" id="TIGR01076">
    <property type="entry name" value="sortase_fam"/>
    <property type="match status" value="1"/>
</dbReference>
<evidence type="ECO:0008006" key="5">
    <source>
        <dbReference type="Google" id="ProtNLM"/>
    </source>
</evidence>
<keyword evidence="2" id="KW-1133">Transmembrane helix</keyword>
<evidence type="ECO:0000313" key="3">
    <source>
        <dbReference type="EMBL" id="PIS09534.1"/>
    </source>
</evidence>
<name>A0A2H0WA38_9BACT</name>
<dbReference type="Pfam" id="PF04203">
    <property type="entry name" value="Sortase"/>
    <property type="match status" value="1"/>
</dbReference>
<reference evidence="4" key="1">
    <citation type="submission" date="2017-09" db="EMBL/GenBank/DDBJ databases">
        <title>Depth-based differentiation of microbial function through sediment-hosted aquifers and enrichment of novel symbionts in the deep terrestrial subsurface.</title>
        <authorList>
            <person name="Probst A.J."/>
            <person name="Ladd B."/>
            <person name="Jarett J.K."/>
            <person name="Geller-Mcgrath D.E."/>
            <person name="Sieber C.M.K."/>
            <person name="Emerson J.B."/>
            <person name="Anantharaman K."/>
            <person name="Thomas B.C."/>
            <person name="Malmstrom R."/>
            <person name="Stieglmeier M."/>
            <person name="Klingl A."/>
            <person name="Woyke T."/>
            <person name="Ryan C.M."/>
            <person name="Banfield J.F."/>
        </authorList>
    </citation>
    <scope>NUCLEOTIDE SEQUENCE [LARGE SCALE GENOMIC DNA]</scope>
</reference>
<dbReference type="InterPro" id="IPR005754">
    <property type="entry name" value="Sortase"/>
</dbReference>
<dbReference type="Gene3D" id="2.40.260.10">
    <property type="entry name" value="Sortase"/>
    <property type="match status" value="1"/>
</dbReference>
<dbReference type="GO" id="GO:0016787">
    <property type="term" value="F:hydrolase activity"/>
    <property type="evidence" value="ECO:0007669"/>
    <property type="project" value="UniProtKB-KW"/>
</dbReference>
<evidence type="ECO:0000256" key="1">
    <source>
        <dbReference type="ARBA" id="ARBA00022801"/>
    </source>
</evidence>
<protein>
    <recommendedName>
        <fullName evidence="5">Sortase</fullName>
    </recommendedName>
</protein>
<dbReference type="Proteomes" id="UP000230093">
    <property type="component" value="Unassembled WGS sequence"/>
</dbReference>
<evidence type="ECO:0000256" key="2">
    <source>
        <dbReference type="SAM" id="Phobius"/>
    </source>
</evidence>
<gene>
    <name evidence="3" type="ORF">COT75_01085</name>
</gene>
<feature type="transmembrane region" description="Helical" evidence="2">
    <location>
        <begin position="34"/>
        <end position="51"/>
    </location>
</feature>
<dbReference type="EMBL" id="PEZT01000005">
    <property type="protein sequence ID" value="PIS09534.1"/>
    <property type="molecule type" value="Genomic_DNA"/>
</dbReference>
<sequence length="263" mass="29819">MTAYSYLKIPPGKGKFFIKKKVFFFKLRKSSSRIFGLTGVALISLVLYYLFSYQYLVIKKARDKILAPIDELRVAEAKDVISPLVAGVFTQKEAEVIPRGTGEEVDYDLINNWFPSVPTPSVEPGRITHYTLTIPKVKIKDAVVEIGGTKVKKNLVHYPGTALPGDLGNMVIFGHSVLPVFYNPKDYKTIFSLIPTLENGDIIYIYYDGIEFQYQVFDYKEVKPEEINILEQRFDQQTLSLITCVPPGTYLKRGIVKARLVGY</sequence>
<organism evidence="3 4">
    <name type="scientific">Candidatus Beckwithbacteria bacterium CG10_big_fil_rev_8_21_14_0_10_34_10</name>
    <dbReference type="NCBI Taxonomy" id="1974495"/>
    <lineage>
        <taxon>Bacteria</taxon>
        <taxon>Candidatus Beckwithiibacteriota</taxon>
    </lineage>
</organism>
<dbReference type="InterPro" id="IPR023365">
    <property type="entry name" value="Sortase_dom-sf"/>
</dbReference>
<proteinExistence type="predicted"/>
<dbReference type="SUPFAM" id="SSF63817">
    <property type="entry name" value="Sortase"/>
    <property type="match status" value="1"/>
</dbReference>
<keyword evidence="2" id="KW-0472">Membrane</keyword>
<evidence type="ECO:0000313" key="4">
    <source>
        <dbReference type="Proteomes" id="UP000230093"/>
    </source>
</evidence>
<keyword evidence="1" id="KW-0378">Hydrolase</keyword>
<dbReference type="AlphaFoldDB" id="A0A2H0WA38"/>